<dbReference type="EMBL" id="CP129971">
    <property type="protein sequence ID" value="WKK74470.2"/>
    <property type="molecule type" value="Genomic_DNA"/>
</dbReference>
<reference evidence="1 2" key="1">
    <citation type="submission" date="2023-08" db="EMBL/GenBank/DDBJ databases">
        <title>Comparative genomics and taxonomic characterization of three novel marine species of genus Marivirga.</title>
        <authorList>
            <person name="Muhammad N."/>
            <person name="Kim S.-G."/>
        </authorList>
    </citation>
    <scope>NUCLEOTIDE SEQUENCE [LARGE SCALE GENOMIC DNA]</scope>
    <source>
        <strain evidence="1 2">BDSF4-3</strain>
    </source>
</reference>
<dbReference type="Gene3D" id="3.40.50.150">
    <property type="entry name" value="Vaccinia Virus protein VP39"/>
    <property type="match status" value="1"/>
</dbReference>
<protein>
    <submittedName>
        <fullName evidence="1">Class I SAM-dependent methyltransferase</fullName>
        <ecNumber evidence="1">2.1.1.-</ecNumber>
    </submittedName>
</protein>
<dbReference type="KEGG" id="msaa:QYS49_22425"/>
<dbReference type="EC" id="2.1.1.-" evidence="1"/>
<keyword evidence="1" id="KW-0808">Transferase</keyword>
<gene>
    <name evidence="1" type="ORF">QYS49_22425</name>
</gene>
<evidence type="ECO:0000313" key="2">
    <source>
        <dbReference type="Proteomes" id="UP001230496"/>
    </source>
</evidence>
<dbReference type="SUPFAM" id="SSF53335">
    <property type="entry name" value="S-adenosyl-L-methionine-dependent methyltransferases"/>
    <property type="match status" value="1"/>
</dbReference>
<dbReference type="InterPro" id="IPR029063">
    <property type="entry name" value="SAM-dependent_MTases_sf"/>
</dbReference>
<dbReference type="GO" id="GO:0032259">
    <property type="term" value="P:methylation"/>
    <property type="evidence" value="ECO:0007669"/>
    <property type="project" value="UniProtKB-KW"/>
</dbReference>
<proteinExistence type="predicted"/>
<evidence type="ECO:0000313" key="1">
    <source>
        <dbReference type="EMBL" id="WKK74470.2"/>
    </source>
</evidence>
<keyword evidence="1" id="KW-0489">Methyltransferase</keyword>
<name>A0AA49GAB9_9BACT</name>
<dbReference type="PANTHER" id="PTHR43167">
    <property type="entry name" value="PUTATIVE (AFU_ORTHOLOGUE AFUA_6G01830)-RELATED"/>
    <property type="match status" value="1"/>
</dbReference>
<dbReference type="PANTHER" id="PTHR43167:SF1">
    <property type="entry name" value="PUTATIVE (AFU_ORTHOLOGUE AFUA_6G01830)-RELATED"/>
    <property type="match status" value="1"/>
</dbReference>
<dbReference type="GO" id="GO:0008168">
    <property type="term" value="F:methyltransferase activity"/>
    <property type="evidence" value="ECO:0007669"/>
    <property type="project" value="UniProtKB-KW"/>
</dbReference>
<sequence>MNFFLLKEYLRYFHLKTDEHSLHSPFFYNFYLNIVKNKSISKEWTSIENNRKDLLRDDTEFKIVDLGAGSKVDKSQFRKVKSIAKNSLSSPKFSQFLFHLIDDNKFEKILELGTSLGTNTSYLAKANPSANIFTFEADPNALKIAKEVNAKHKNILYHEGDIANLLPKMLQNSNSKIDLVYADANHTYEASIDYFNIILPYLATESIYIMDDIHWSAGMKKAWEDLKLRKEVSSSIDLFDAGLLFFNPDFEKQHYVLDF</sequence>
<organism evidence="1 2">
    <name type="scientific">Marivirga salinarum</name>
    <dbReference type="NCBI Taxonomy" id="3059078"/>
    <lineage>
        <taxon>Bacteria</taxon>
        <taxon>Pseudomonadati</taxon>
        <taxon>Bacteroidota</taxon>
        <taxon>Cytophagia</taxon>
        <taxon>Cytophagales</taxon>
        <taxon>Marivirgaceae</taxon>
        <taxon>Marivirga</taxon>
    </lineage>
</organism>
<dbReference type="CDD" id="cd02440">
    <property type="entry name" value="AdoMet_MTases"/>
    <property type="match status" value="1"/>
</dbReference>
<dbReference type="Proteomes" id="UP001230496">
    <property type="component" value="Chromosome"/>
</dbReference>
<dbReference type="AlphaFoldDB" id="A0AA49GAB9"/>
<dbReference type="RefSeq" id="WP_308347542.1">
    <property type="nucleotide sequence ID" value="NZ_CP129971.1"/>
</dbReference>
<accession>A0AA49GAB9</accession>
<dbReference type="Pfam" id="PF13578">
    <property type="entry name" value="Methyltransf_24"/>
    <property type="match status" value="1"/>
</dbReference>
<keyword evidence="2" id="KW-1185">Reference proteome</keyword>